<dbReference type="SUPFAM" id="SSF55874">
    <property type="entry name" value="ATPase domain of HSP90 chaperone/DNA topoisomerase II/histidine kinase"/>
    <property type="match status" value="1"/>
</dbReference>
<dbReference type="CDD" id="cd00130">
    <property type="entry name" value="PAS"/>
    <property type="match status" value="1"/>
</dbReference>
<dbReference type="Gene3D" id="3.30.450.20">
    <property type="entry name" value="PAS domain"/>
    <property type="match status" value="1"/>
</dbReference>
<dbReference type="Proteomes" id="UP001597023">
    <property type="component" value="Unassembled WGS sequence"/>
</dbReference>
<evidence type="ECO:0000256" key="2">
    <source>
        <dbReference type="SAM" id="MobiDB-lite"/>
    </source>
</evidence>
<evidence type="ECO:0000256" key="1">
    <source>
        <dbReference type="ARBA" id="ARBA00022801"/>
    </source>
</evidence>
<dbReference type="Pfam" id="PF01590">
    <property type="entry name" value="GAF"/>
    <property type="match status" value="1"/>
</dbReference>
<dbReference type="InterPro" id="IPR029016">
    <property type="entry name" value="GAF-like_dom_sf"/>
</dbReference>
<dbReference type="Gene3D" id="3.60.40.10">
    <property type="entry name" value="PPM-type phosphatase domain"/>
    <property type="match status" value="1"/>
</dbReference>
<evidence type="ECO:0000313" key="4">
    <source>
        <dbReference type="EMBL" id="MFD0318969.1"/>
    </source>
</evidence>
<dbReference type="Pfam" id="PF13581">
    <property type="entry name" value="HATPase_c_2"/>
    <property type="match status" value="1"/>
</dbReference>
<dbReference type="PANTHER" id="PTHR43156">
    <property type="entry name" value="STAGE II SPORULATION PROTEIN E-RELATED"/>
    <property type="match status" value="1"/>
</dbReference>
<keyword evidence="5" id="KW-1185">Reference proteome</keyword>
<feature type="region of interest" description="Disordered" evidence="2">
    <location>
        <begin position="415"/>
        <end position="440"/>
    </location>
</feature>
<sequence>MGCPIPPGVPSRRLSPAPENVTAARRFVRAALAGAAPDVLDTAELLTGELVTNAVVHARTEAEVWAWADGGRAQVRVSDRRPEWGVVPHERHPYASTGRGLALLRELAASYGVHSDAERKTVWFDLWPEAAAPPTSAWETLAPPGRTVTVALRDVPYTLYWAAQQHWEGLLRELLLVSLSGGAAGVPPKDLAVAQDTSHLVSSSMTAAVEQETPDSTTLSLRVAFAADAAPGVATLRRVVDAAEAAARQGDLLALPALPQIRGFRHWLFDEIAGQLSGAYPTSWTQAPGTPGASPAQLAPWDASEVEAADVPTVAADDRNRIIAVNHSAASLLGWQAHELVGRRLTALMPEHLRARHRAAFTSLLLTGESRILGRSIPVPALHRDGRAIPVRLFIQTQEAVDGRTVFVAQLTATTAPPAPSEPPREEGYVTRPVPGPSRLPTAAERRATAVDGRRAAEWLPVFAATSRALTSTLDPPEMLRRVCRVLTRHLADWCAADLLDEHGRAERVCIVHRDPRARISAEHLGRLPAAPENTGDPLSRVLRGAGPLLVTDLSPLRPTQSPLDARQRDLVTRLGGGSAVLAPLRARRGVVGALTMVRVRDEEPFVKDDLVLISELVRSIALGVDDARLHQSTRSNAEQLQRALLPELPRVGQLELTARYVPSSATAEVGGDWYDAFTLPDGDTALVIGDVSGHDLQAAVAMSTLRNMLRGIAVDRQEPPGVVLRRVDLASGTLSPELTATCVYGVLKGDGGRWSLHHASAGHPPPLLTTRSGEARYLDTGGGLLLGVDPGAPRPSAHDELPPYSTLLFFTDGLIERRGEPIDDALERLRQHTGAYARAPLDVFCDELIIQLGADSTDDIALLALRPTP</sequence>
<dbReference type="Pfam" id="PF07228">
    <property type="entry name" value="SpoIIE"/>
    <property type="match status" value="1"/>
</dbReference>
<dbReference type="CDD" id="cd16936">
    <property type="entry name" value="HATPase_RsbW-like"/>
    <property type="match status" value="1"/>
</dbReference>
<keyword evidence="1" id="KW-0378">Hydrolase</keyword>
<name>A0ABW2WII9_9ACTN</name>
<dbReference type="PROSITE" id="PS50112">
    <property type="entry name" value="PAS"/>
    <property type="match status" value="1"/>
</dbReference>
<dbReference type="InterPro" id="IPR003018">
    <property type="entry name" value="GAF"/>
</dbReference>
<dbReference type="SUPFAM" id="SSF55781">
    <property type="entry name" value="GAF domain-like"/>
    <property type="match status" value="1"/>
</dbReference>
<evidence type="ECO:0000313" key="5">
    <source>
        <dbReference type="Proteomes" id="UP001597023"/>
    </source>
</evidence>
<dbReference type="InterPro" id="IPR052016">
    <property type="entry name" value="Bact_Sigma-Reg"/>
</dbReference>
<dbReference type="Gene3D" id="3.30.565.10">
    <property type="entry name" value="Histidine kinase-like ATPase, C-terminal domain"/>
    <property type="match status" value="1"/>
</dbReference>
<dbReference type="InterPro" id="IPR036890">
    <property type="entry name" value="HATPase_C_sf"/>
</dbReference>
<dbReference type="InterPro" id="IPR013767">
    <property type="entry name" value="PAS_fold"/>
</dbReference>
<dbReference type="SMART" id="SM00331">
    <property type="entry name" value="PP2C_SIG"/>
    <property type="match status" value="1"/>
</dbReference>
<reference evidence="5" key="1">
    <citation type="journal article" date="2019" name="Int. J. Syst. Evol. Microbiol.">
        <title>The Global Catalogue of Microorganisms (GCM) 10K type strain sequencing project: providing services to taxonomists for standard genome sequencing and annotation.</title>
        <authorList>
            <consortium name="The Broad Institute Genomics Platform"/>
            <consortium name="The Broad Institute Genome Sequencing Center for Infectious Disease"/>
            <person name="Wu L."/>
            <person name="Ma J."/>
        </authorList>
    </citation>
    <scope>NUCLEOTIDE SEQUENCE [LARGE SCALE GENOMIC DNA]</scope>
    <source>
        <strain evidence="5">CGMCC 4.7400</strain>
    </source>
</reference>
<dbReference type="InterPro" id="IPR036457">
    <property type="entry name" value="PPM-type-like_dom_sf"/>
</dbReference>
<gene>
    <name evidence="4" type="ORF">ACFQZ6_33085</name>
</gene>
<organism evidence="4 5">
    <name type="scientific">Streptomyces flavalbus</name>
    <dbReference type="NCBI Taxonomy" id="2665155"/>
    <lineage>
        <taxon>Bacteria</taxon>
        <taxon>Bacillati</taxon>
        <taxon>Actinomycetota</taxon>
        <taxon>Actinomycetes</taxon>
        <taxon>Kitasatosporales</taxon>
        <taxon>Streptomycetaceae</taxon>
        <taxon>Streptomyces</taxon>
    </lineage>
</organism>
<dbReference type="NCBIfam" id="TIGR00229">
    <property type="entry name" value="sensory_box"/>
    <property type="match status" value="1"/>
</dbReference>
<dbReference type="InterPro" id="IPR001932">
    <property type="entry name" value="PPM-type_phosphatase-like_dom"/>
</dbReference>
<dbReference type="InterPro" id="IPR035965">
    <property type="entry name" value="PAS-like_dom_sf"/>
</dbReference>
<dbReference type="PANTHER" id="PTHR43156:SF2">
    <property type="entry name" value="STAGE II SPORULATION PROTEIN E"/>
    <property type="match status" value="1"/>
</dbReference>
<feature type="domain" description="PAS" evidence="3">
    <location>
        <begin position="306"/>
        <end position="369"/>
    </location>
</feature>
<proteinExistence type="predicted"/>
<dbReference type="RefSeq" id="WP_381616844.1">
    <property type="nucleotide sequence ID" value="NZ_JBHTEB010000001.1"/>
</dbReference>
<dbReference type="SMART" id="SM00065">
    <property type="entry name" value="GAF"/>
    <property type="match status" value="1"/>
</dbReference>
<dbReference type="EMBL" id="JBHTEB010000001">
    <property type="protein sequence ID" value="MFD0318969.1"/>
    <property type="molecule type" value="Genomic_DNA"/>
</dbReference>
<dbReference type="InterPro" id="IPR003594">
    <property type="entry name" value="HATPase_dom"/>
</dbReference>
<dbReference type="Gene3D" id="3.30.450.40">
    <property type="match status" value="1"/>
</dbReference>
<dbReference type="InterPro" id="IPR000014">
    <property type="entry name" value="PAS"/>
</dbReference>
<comment type="caution">
    <text evidence="4">The sequence shown here is derived from an EMBL/GenBank/DDBJ whole genome shotgun (WGS) entry which is preliminary data.</text>
</comment>
<evidence type="ECO:0000259" key="3">
    <source>
        <dbReference type="PROSITE" id="PS50112"/>
    </source>
</evidence>
<dbReference type="SMART" id="SM00091">
    <property type="entry name" value="PAS"/>
    <property type="match status" value="1"/>
</dbReference>
<dbReference type="SUPFAM" id="SSF55785">
    <property type="entry name" value="PYP-like sensor domain (PAS domain)"/>
    <property type="match status" value="1"/>
</dbReference>
<protein>
    <submittedName>
        <fullName evidence="4">SpoIIE family protein phosphatase</fullName>
    </submittedName>
</protein>
<accession>A0ABW2WII9</accession>
<dbReference type="Pfam" id="PF00989">
    <property type="entry name" value="PAS"/>
    <property type="match status" value="1"/>
</dbReference>